<dbReference type="STRING" id="118168.MC7420_5021"/>
<keyword evidence="3" id="KW-1185">Reference proteome</keyword>
<dbReference type="EMBL" id="DS989862">
    <property type="protein sequence ID" value="EDX72748.1"/>
    <property type="molecule type" value="Genomic_DNA"/>
</dbReference>
<protein>
    <submittedName>
        <fullName evidence="2">KGK domain superfamily</fullName>
    </submittedName>
</protein>
<dbReference type="Proteomes" id="UP000003835">
    <property type="component" value="Unassembled WGS sequence"/>
</dbReference>
<dbReference type="Pfam" id="PF08872">
    <property type="entry name" value="KGK"/>
    <property type="match status" value="1"/>
</dbReference>
<gene>
    <name evidence="2" type="ORF">MC7420_5021</name>
</gene>
<accession>B4VZC9</accession>
<name>B4VZC9_9CYAN</name>
<dbReference type="InterPro" id="IPR014971">
    <property type="entry name" value="KGK"/>
</dbReference>
<organism evidence="2 3">
    <name type="scientific">Coleofasciculus chthonoplastes PCC 7420</name>
    <dbReference type="NCBI Taxonomy" id="118168"/>
    <lineage>
        <taxon>Bacteria</taxon>
        <taxon>Bacillati</taxon>
        <taxon>Cyanobacteriota</taxon>
        <taxon>Cyanophyceae</taxon>
        <taxon>Coleofasciculales</taxon>
        <taxon>Coleofasciculaceae</taxon>
        <taxon>Coleofasciculus</taxon>
    </lineage>
</organism>
<evidence type="ECO:0000256" key="1">
    <source>
        <dbReference type="SAM" id="MobiDB-lite"/>
    </source>
</evidence>
<sequence>MVFDMDDDFKLLNLNNEDVLSFGDDSLFKFGYFKDKLKNEIQTRATNQNIINTLKNQLKAWSINPFKFQGCQANGITIKLLLPSDAKECEILRLGYQRWQKGKLLVEVDLNYSAVSDEPNNQPQWEIQEINFYFQPDEPEIPQPESPLDDLRQRINQENQPENQ</sequence>
<proteinExistence type="predicted"/>
<feature type="region of interest" description="Disordered" evidence="1">
    <location>
        <begin position="137"/>
        <end position="164"/>
    </location>
</feature>
<dbReference type="AlphaFoldDB" id="B4VZC9"/>
<evidence type="ECO:0000313" key="2">
    <source>
        <dbReference type="EMBL" id="EDX72748.1"/>
    </source>
</evidence>
<dbReference type="HOGENOM" id="CLU_136180_0_0_3"/>
<evidence type="ECO:0000313" key="3">
    <source>
        <dbReference type="Proteomes" id="UP000003835"/>
    </source>
</evidence>
<reference evidence="2 3" key="1">
    <citation type="submission" date="2008-07" db="EMBL/GenBank/DDBJ databases">
        <authorList>
            <person name="Tandeau de Marsac N."/>
            <person name="Ferriera S."/>
            <person name="Johnson J."/>
            <person name="Kravitz S."/>
            <person name="Beeson K."/>
            <person name="Sutton G."/>
            <person name="Rogers Y.-H."/>
            <person name="Friedman R."/>
            <person name="Frazier M."/>
            <person name="Venter J.C."/>
        </authorList>
    </citation>
    <scope>NUCLEOTIDE SEQUENCE [LARGE SCALE GENOMIC DNA]</scope>
    <source>
        <strain evidence="2 3">PCC 7420</strain>
    </source>
</reference>